<dbReference type="AlphaFoldDB" id="A0A1I0BZS2"/>
<keyword evidence="2" id="KW-1185">Reference proteome</keyword>
<dbReference type="Proteomes" id="UP000242642">
    <property type="component" value="Unassembled WGS sequence"/>
</dbReference>
<accession>A0A1I0BZS2</accession>
<proteinExistence type="predicted"/>
<dbReference type="STRING" id="1123402.SAMN02583745_01421"/>
<dbReference type="RefSeq" id="WP_093319059.1">
    <property type="nucleotide sequence ID" value="NZ_FOHV01000009.1"/>
</dbReference>
<gene>
    <name evidence="1" type="ORF">SAMN02583745_01421</name>
</gene>
<dbReference type="EMBL" id="FOHV01000009">
    <property type="protein sequence ID" value="SET12357.1"/>
    <property type="molecule type" value="Genomic_DNA"/>
</dbReference>
<evidence type="ECO:0000313" key="1">
    <source>
        <dbReference type="EMBL" id="SET12357.1"/>
    </source>
</evidence>
<sequence length="117" mass="13891">MYIADKSLSAEKLMLEASFTRLINLFEEYKRTTENEINSLSETIVEKDRQIETFHLDYQMLVESLKDITVLPEEHEWAQKVKSLRQNVSDLLDEAHAFSLYANERLNLYKDMHKSNY</sequence>
<organism evidence="1 2">
    <name type="scientific">Thorsellia anophelis DSM 18579</name>
    <dbReference type="NCBI Taxonomy" id="1123402"/>
    <lineage>
        <taxon>Bacteria</taxon>
        <taxon>Pseudomonadati</taxon>
        <taxon>Pseudomonadota</taxon>
        <taxon>Gammaproteobacteria</taxon>
        <taxon>Enterobacterales</taxon>
        <taxon>Thorselliaceae</taxon>
        <taxon>Thorsellia</taxon>
    </lineage>
</organism>
<reference evidence="2" key="1">
    <citation type="submission" date="2016-10" db="EMBL/GenBank/DDBJ databases">
        <authorList>
            <person name="Varghese N."/>
            <person name="Submissions S."/>
        </authorList>
    </citation>
    <scope>NUCLEOTIDE SEQUENCE [LARGE SCALE GENOMIC DNA]</scope>
    <source>
        <strain evidence="2">DSM 18579</strain>
    </source>
</reference>
<name>A0A1I0BZS2_9GAMM</name>
<evidence type="ECO:0000313" key="2">
    <source>
        <dbReference type="Proteomes" id="UP000242642"/>
    </source>
</evidence>
<protein>
    <submittedName>
        <fullName evidence="1">Uncharacterized protein</fullName>
    </submittedName>
</protein>